<comment type="caution">
    <text evidence="1">The sequence shown here is derived from an EMBL/GenBank/DDBJ whole genome shotgun (WGS) entry which is preliminary data.</text>
</comment>
<dbReference type="RefSeq" id="WP_170090845.1">
    <property type="nucleotide sequence ID" value="NZ_JABAFN010000043.1"/>
</dbReference>
<reference evidence="1 2" key="1">
    <citation type="submission" date="2020-04" db="EMBL/GenBank/DDBJ databases">
        <authorList>
            <person name="Hitch T.C.A."/>
            <person name="Wylensek D."/>
            <person name="Clavel T."/>
        </authorList>
    </citation>
    <scope>NUCLEOTIDE SEQUENCE [LARGE SCALE GENOMIC DNA]</scope>
    <source>
        <strain evidence="1 2">WCA-386-APC-4I</strain>
    </source>
</reference>
<dbReference type="AlphaFoldDB" id="A0AAW9ZI12"/>
<organism evidence="1 2">
    <name type="scientific">Limosilactobacillus reuteri</name>
    <name type="common">Lactobacillus reuteri</name>
    <dbReference type="NCBI Taxonomy" id="1598"/>
    <lineage>
        <taxon>Bacteria</taxon>
        <taxon>Bacillati</taxon>
        <taxon>Bacillota</taxon>
        <taxon>Bacilli</taxon>
        <taxon>Lactobacillales</taxon>
        <taxon>Lactobacillaceae</taxon>
        <taxon>Limosilactobacillus</taxon>
    </lineage>
</organism>
<sequence>MKKNIAIVMLAIIALVCFGGWVHSAQEANSNYKVMMSEAKIIRQLKGIK</sequence>
<proteinExistence type="predicted"/>
<dbReference type="Proteomes" id="UP000587270">
    <property type="component" value="Unassembled WGS sequence"/>
</dbReference>
<gene>
    <name evidence="1" type="ORF">HF865_09010</name>
</gene>
<evidence type="ECO:0000313" key="1">
    <source>
        <dbReference type="EMBL" id="NME22824.1"/>
    </source>
</evidence>
<evidence type="ECO:0000313" key="2">
    <source>
        <dbReference type="Proteomes" id="UP000587270"/>
    </source>
</evidence>
<name>A0AAW9ZI12_LIMRT</name>
<dbReference type="EMBL" id="JABAFN010000043">
    <property type="protein sequence ID" value="NME22824.1"/>
    <property type="molecule type" value="Genomic_DNA"/>
</dbReference>
<accession>A0AAW9ZI12</accession>
<protein>
    <submittedName>
        <fullName evidence="1">Uncharacterized protein</fullName>
    </submittedName>
</protein>